<dbReference type="RefSeq" id="WP_343824650.1">
    <property type="nucleotide sequence ID" value="NZ_BAAACI010000002.1"/>
</dbReference>
<keyword evidence="1" id="KW-0812">Transmembrane</keyword>
<proteinExistence type="predicted"/>
<gene>
    <name evidence="2" type="ORF">GCM10008908_12200</name>
</gene>
<keyword evidence="1" id="KW-1133">Transmembrane helix</keyword>
<comment type="caution">
    <text evidence="2">The sequence shown here is derived from an EMBL/GenBank/DDBJ whole genome shotgun (WGS) entry which is preliminary data.</text>
</comment>
<sequence>MKQFLKKHILLVTVIILSIIYMGYITSKESVNVDEELDKAISNCSLGNFNAGYKQFEAHKIYGIEEKDNVINVYMYSLCRGYSLGNKKFYIREEYSHPVFMTLKKNDGKYSVVEYKEAEYGINYEESVMEIFPTKYAKKALYDTKYSAGLSGNIRKQAKKWLKEEGKGRFVLE</sequence>
<name>A0ABN1KL05_CLOSU</name>
<keyword evidence="3" id="KW-1185">Reference proteome</keyword>
<dbReference type="Proteomes" id="UP001501047">
    <property type="component" value="Unassembled WGS sequence"/>
</dbReference>
<organism evidence="2 3">
    <name type="scientific">Clostridium subterminale</name>
    <dbReference type="NCBI Taxonomy" id="1550"/>
    <lineage>
        <taxon>Bacteria</taxon>
        <taxon>Bacillati</taxon>
        <taxon>Bacillota</taxon>
        <taxon>Clostridia</taxon>
        <taxon>Eubacteriales</taxon>
        <taxon>Clostridiaceae</taxon>
        <taxon>Clostridium</taxon>
    </lineage>
</organism>
<keyword evidence="1" id="KW-0472">Membrane</keyword>
<evidence type="ECO:0000256" key="1">
    <source>
        <dbReference type="SAM" id="Phobius"/>
    </source>
</evidence>
<evidence type="ECO:0000313" key="3">
    <source>
        <dbReference type="Proteomes" id="UP001501047"/>
    </source>
</evidence>
<protein>
    <recommendedName>
        <fullName evidence="4">DUF3139 domain-containing protein</fullName>
    </recommendedName>
</protein>
<accession>A0ABN1KL05</accession>
<dbReference type="EMBL" id="BAAACI010000002">
    <property type="protein sequence ID" value="GAA0770021.1"/>
    <property type="molecule type" value="Genomic_DNA"/>
</dbReference>
<evidence type="ECO:0008006" key="4">
    <source>
        <dbReference type="Google" id="ProtNLM"/>
    </source>
</evidence>
<reference evidence="2 3" key="1">
    <citation type="journal article" date="2019" name="Int. J. Syst. Evol. Microbiol.">
        <title>The Global Catalogue of Microorganisms (GCM) 10K type strain sequencing project: providing services to taxonomists for standard genome sequencing and annotation.</title>
        <authorList>
            <consortium name="The Broad Institute Genomics Platform"/>
            <consortium name="The Broad Institute Genome Sequencing Center for Infectious Disease"/>
            <person name="Wu L."/>
            <person name="Ma J."/>
        </authorList>
    </citation>
    <scope>NUCLEOTIDE SEQUENCE [LARGE SCALE GENOMIC DNA]</scope>
    <source>
        <strain evidence="2 3">JCM 1417</strain>
    </source>
</reference>
<feature type="transmembrane region" description="Helical" evidence="1">
    <location>
        <begin position="9"/>
        <end position="27"/>
    </location>
</feature>
<evidence type="ECO:0000313" key="2">
    <source>
        <dbReference type="EMBL" id="GAA0770021.1"/>
    </source>
</evidence>